<evidence type="ECO:0000259" key="3">
    <source>
        <dbReference type="Pfam" id="PF07819"/>
    </source>
</evidence>
<feature type="signal peptide" evidence="2">
    <location>
        <begin position="1"/>
        <end position="28"/>
    </location>
</feature>
<reference evidence="4" key="1">
    <citation type="submission" date="2017-12" db="EMBL/GenBank/DDBJ databases">
        <title>Sequencing the genomes of 1000 Actinobacteria strains.</title>
        <authorList>
            <person name="Klenk H.-P."/>
        </authorList>
    </citation>
    <scope>NUCLEOTIDE SEQUENCE [LARGE SCALE GENOMIC DNA]</scope>
    <source>
        <strain evidence="4">DSM 44228</strain>
    </source>
</reference>
<dbReference type="RefSeq" id="WP_101376512.1">
    <property type="nucleotide sequence ID" value="NZ_CP061007.1"/>
</dbReference>
<evidence type="ECO:0000313" key="5">
    <source>
        <dbReference type="Proteomes" id="UP000233786"/>
    </source>
</evidence>
<gene>
    <name evidence="4" type="ORF">A8926_3151</name>
</gene>
<evidence type="ECO:0000256" key="1">
    <source>
        <dbReference type="SAM" id="MobiDB-lite"/>
    </source>
</evidence>
<dbReference type="InterPro" id="IPR029058">
    <property type="entry name" value="AB_hydrolase_fold"/>
</dbReference>
<dbReference type="InterPro" id="IPR012908">
    <property type="entry name" value="PGAP1-ab_dom-like"/>
</dbReference>
<dbReference type="Pfam" id="PF07819">
    <property type="entry name" value="PGAP1"/>
    <property type="match status" value="1"/>
</dbReference>
<organism evidence="4 5">
    <name type="scientific">Saccharopolyspora spinosa</name>
    <dbReference type="NCBI Taxonomy" id="60894"/>
    <lineage>
        <taxon>Bacteria</taxon>
        <taxon>Bacillati</taxon>
        <taxon>Actinomycetota</taxon>
        <taxon>Actinomycetes</taxon>
        <taxon>Pseudonocardiales</taxon>
        <taxon>Pseudonocardiaceae</taxon>
        <taxon>Saccharopolyspora</taxon>
    </lineage>
</organism>
<feature type="region of interest" description="Disordered" evidence="1">
    <location>
        <begin position="199"/>
        <end position="225"/>
    </location>
</feature>
<dbReference type="Gene3D" id="3.40.50.1820">
    <property type="entry name" value="alpha/beta hydrolase"/>
    <property type="match status" value="1"/>
</dbReference>
<dbReference type="SUPFAM" id="SSF53474">
    <property type="entry name" value="alpha/beta-Hydrolases"/>
    <property type="match status" value="1"/>
</dbReference>
<feature type="compositionally biased region" description="Basic and acidic residues" evidence="1">
    <location>
        <begin position="211"/>
        <end position="225"/>
    </location>
</feature>
<feature type="chain" id="PRO_5014846475" evidence="2">
    <location>
        <begin position="29"/>
        <end position="334"/>
    </location>
</feature>
<evidence type="ECO:0000256" key="2">
    <source>
        <dbReference type="SAM" id="SignalP"/>
    </source>
</evidence>
<comment type="caution">
    <text evidence="4">The sequence shown here is derived from an EMBL/GenBank/DDBJ whole genome shotgun (WGS) entry which is preliminary data.</text>
</comment>
<name>A0A2N3XXQ5_SACSN</name>
<accession>A0A2N3XXQ5</accession>
<dbReference type="AlphaFoldDB" id="A0A2N3XXQ5"/>
<dbReference type="GO" id="GO:0016788">
    <property type="term" value="F:hydrolase activity, acting on ester bonds"/>
    <property type="evidence" value="ECO:0007669"/>
    <property type="project" value="InterPro"/>
</dbReference>
<dbReference type="Proteomes" id="UP000233786">
    <property type="component" value="Unassembled WGS sequence"/>
</dbReference>
<dbReference type="EMBL" id="PJNB01000001">
    <property type="protein sequence ID" value="PKW15442.1"/>
    <property type="molecule type" value="Genomic_DNA"/>
</dbReference>
<proteinExistence type="predicted"/>
<sequence length="334" mass="36566">MINRRWRGAVATIAAAGLALSAPATVQASELDGREIEPAAEQKTMLLVHGYNPDPPTNCNGSTWDEALKYYQEAGGRDRSSMRTIGYYEGDRAFCDDVIGDGQADRERPIQEIAKDFANYIYKEYTSKGEEVDIVAHSMGGLITRVAVLGTREGWSGFPPRVAVDDIVTLGTPHQGLINGCRNPDADPDDKCTRQWNQMTPADEGGSGFIDKLHESAPGRNDRGLDDPWAAGIDWSLVSSLEDETVSYYSGIDKGYFAHQKYGYDEDLNDNGVADCSDPNVSHGNLRRLTGAGGYCLRYWHHGADGGPYTTENGWSPLKVAFKAVTYKGDDLPR</sequence>
<dbReference type="STRING" id="994479.GCA_000194155_02293"/>
<protein>
    <submittedName>
        <fullName evidence="4">PGAP1-like protein</fullName>
    </submittedName>
</protein>
<evidence type="ECO:0000313" key="4">
    <source>
        <dbReference type="EMBL" id="PKW15442.1"/>
    </source>
</evidence>
<keyword evidence="5" id="KW-1185">Reference proteome</keyword>
<feature type="domain" description="GPI inositol-deacylase PGAP1-like alpha/beta" evidence="3">
    <location>
        <begin position="119"/>
        <end position="175"/>
    </location>
</feature>
<keyword evidence="2" id="KW-0732">Signal</keyword>